<dbReference type="PROSITE" id="PS51257">
    <property type="entry name" value="PROKAR_LIPOPROTEIN"/>
    <property type="match status" value="1"/>
</dbReference>
<name>A0A078KU08_9GAMM</name>
<dbReference type="STRING" id="1034943.BN59_00706"/>
<keyword evidence="1" id="KW-0732">Signal</keyword>
<keyword evidence="3" id="KW-1185">Reference proteome</keyword>
<evidence type="ECO:0000256" key="1">
    <source>
        <dbReference type="SAM" id="SignalP"/>
    </source>
</evidence>
<dbReference type="EMBL" id="CCSB01000001">
    <property type="protein sequence ID" value="CDZ76437.1"/>
    <property type="molecule type" value="Genomic_DNA"/>
</dbReference>
<organism evidence="2 3">
    <name type="scientific">Legionella massiliensis</name>
    <dbReference type="NCBI Taxonomy" id="1034943"/>
    <lineage>
        <taxon>Bacteria</taxon>
        <taxon>Pseudomonadati</taxon>
        <taxon>Pseudomonadota</taxon>
        <taxon>Gammaproteobacteria</taxon>
        <taxon>Legionellales</taxon>
        <taxon>Legionellaceae</taxon>
        <taxon>Legionella</taxon>
    </lineage>
</organism>
<dbReference type="RefSeq" id="WP_043872967.1">
    <property type="nucleotide sequence ID" value="NZ_CCVW01000001.1"/>
</dbReference>
<accession>A0A078KU08</accession>
<evidence type="ECO:0000313" key="3">
    <source>
        <dbReference type="Proteomes" id="UP000044071"/>
    </source>
</evidence>
<proteinExistence type="predicted"/>
<reference evidence="2 3" key="1">
    <citation type="submission" date="2014-06" db="EMBL/GenBank/DDBJ databases">
        <authorList>
            <person name="Urmite Genomes Urmite Genomes"/>
        </authorList>
    </citation>
    <scope>NUCLEOTIDE SEQUENCE [LARGE SCALE GENOMIC DNA]</scope>
</reference>
<gene>
    <name evidence="2" type="ORF">BN59_00706</name>
</gene>
<evidence type="ECO:0000313" key="2">
    <source>
        <dbReference type="EMBL" id="CDZ76437.1"/>
    </source>
</evidence>
<feature type="signal peptide" evidence="1">
    <location>
        <begin position="1"/>
        <end position="21"/>
    </location>
</feature>
<sequence>MKVLAAILLSIGLAGCAGYVATPTAEIAYEPDVLVGDYAVGYYREGFGYWTGNGWDANFYAHGHPGWGHYYRGAPREAVGVYRGGPHYRRWR</sequence>
<protein>
    <recommendedName>
        <fullName evidence="4">Lipoprotein</fullName>
    </recommendedName>
</protein>
<feature type="chain" id="PRO_5009744015" description="Lipoprotein" evidence="1">
    <location>
        <begin position="22"/>
        <end position="92"/>
    </location>
</feature>
<dbReference type="AlphaFoldDB" id="A0A078KU08"/>
<evidence type="ECO:0008006" key="4">
    <source>
        <dbReference type="Google" id="ProtNLM"/>
    </source>
</evidence>
<dbReference type="Proteomes" id="UP000044071">
    <property type="component" value="Unassembled WGS sequence"/>
</dbReference>